<gene>
    <name evidence="1" type="ORF">AJ78_05087</name>
</gene>
<name>A0A1J9PDH1_9EURO</name>
<dbReference type="STRING" id="1447872.A0A1J9PDH1"/>
<dbReference type="SUPFAM" id="SSF56112">
    <property type="entry name" value="Protein kinase-like (PK-like)"/>
    <property type="match status" value="1"/>
</dbReference>
<dbReference type="OrthoDB" id="4171594at2759"/>
<dbReference type="VEuPathDB" id="FungiDB:AJ78_05087"/>
<dbReference type="EMBL" id="LGRN01000211">
    <property type="protein sequence ID" value="OJD14569.1"/>
    <property type="molecule type" value="Genomic_DNA"/>
</dbReference>
<organism evidence="1 2">
    <name type="scientific">Emergomyces pasteurianus Ep9510</name>
    <dbReference type="NCBI Taxonomy" id="1447872"/>
    <lineage>
        <taxon>Eukaryota</taxon>
        <taxon>Fungi</taxon>
        <taxon>Dikarya</taxon>
        <taxon>Ascomycota</taxon>
        <taxon>Pezizomycotina</taxon>
        <taxon>Eurotiomycetes</taxon>
        <taxon>Eurotiomycetidae</taxon>
        <taxon>Onygenales</taxon>
        <taxon>Ajellomycetaceae</taxon>
        <taxon>Emergomyces</taxon>
    </lineage>
</organism>
<keyword evidence="2" id="KW-1185">Reference proteome</keyword>
<sequence length="173" mass="19362">MENVALGGFDHSKPNENICELNVRLVDCGSITEVTSLTYRSLEVHFGKSWTRSTDVWPWGIILAQLLQAKVDPKSPGMYDSISTATLEDKTRVACDKLAIDFDPVSIQLYAEDKECVKMLLSPRPEQAYMWANEMVEKGVSGEDVQFLVGILTSDPNAHLAVPEILERAYLER</sequence>
<dbReference type="Proteomes" id="UP000182235">
    <property type="component" value="Unassembled WGS sequence"/>
</dbReference>
<evidence type="ECO:0000313" key="2">
    <source>
        <dbReference type="Proteomes" id="UP000182235"/>
    </source>
</evidence>
<protein>
    <recommendedName>
        <fullName evidence="3">Protein kinase domain-containing protein</fullName>
    </recommendedName>
</protein>
<evidence type="ECO:0008006" key="3">
    <source>
        <dbReference type="Google" id="ProtNLM"/>
    </source>
</evidence>
<comment type="caution">
    <text evidence="1">The sequence shown here is derived from an EMBL/GenBank/DDBJ whole genome shotgun (WGS) entry which is preliminary data.</text>
</comment>
<dbReference type="InterPro" id="IPR011009">
    <property type="entry name" value="Kinase-like_dom_sf"/>
</dbReference>
<accession>A0A1J9PDH1</accession>
<reference evidence="1 2" key="1">
    <citation type="submission" date="2015-07" db="EMBL/GenBank/DDBJ databases">
        <title>Emmonsia species relationships and genome sequence.</title>
        <authorList>
            <consortium name="The Broad Institute Genomics Platform"/>
            <person name="Cuomo C.A."/>
            <person name="Munoz J.F."/>
            <person name="Imamovic A."/>
            <person name="Priest M.E."/>
            <person name="Young S."/>
            <person name="Clay O.K."/>
            <person name="McEwen J.G."/>
        </authorList>
    </citation>
    <scope>NUCLEOTIDE SEQUENCE [LARGE SCALE GENOMIC DNA]</scope>
    <source>
        <strain evidence="1 2">UAMH 9510</strain>
    </source>
</reference>
<evidence type="ECO:0000313" key="1">
    <source>
        <dbReference type="EMBL" id="OJD14569.1"/>
    </source>
</evidence>
<proteinExistence type="predicted"/>
<dbReference type="AlphaFoldDB" id="A0A1J9PDH1"/>
<dbReference type="Gene3D" id="1.10.510.10">
    <property type="entry name" value="Transferase(Phosphotransferase) domain 1"/>
    <property type="match status" value="1"/>
</dbReference>